<protein>
    <submittedName>
        <fullName evidence="1">Uncharacterized protein</fullName>
    </submittedName>
</protein>
<gene>
    <name evidence="1" type="ORF">M9B40_03715</name>
</gene>
<keyword evidence="2" id="KW-1185">Reference proteome</keyword>
<accession>A0A368C0K6</accession>
<evidence type="ECO:0000313" key="2">
    <source>
        <dbReference type="Proteomes" id="UP001056381"/>
    </source>
</evidence>
<evidence type="ECO:0000313" key="1">
    <source>
        <dbReference type="EMBL" id="URQ62842.1"/>
    </source>
</evidence>
<dbReference type="AlphaFoldDB" id="A0A368C0K6"/>
<name>A0A368C0K6_9GAMM</name>
<reference evidence="1" key="1">
    <citation type="submission" date="2022-05" db="EMBL/GenBank/DDBJ databases">
        <title>Single-amplified genomics reveal most streamlined microbe among free-living bacteria.</title>
        <authorList>
            <person name="Roda-Garcia J."/>
            <person name="Haro-Moreno J.M."/>
            <person name="Rodriguez-Valera F."/>
            <person name="Almagro-Moreno S."/>
            <person name="Lopez-Perez M."/>
        </authorList>
    </citation>
    <scope>NUCLEOTIDE SEQUENCE</scope>
    <source>
        <strain evidence="1">TMED112-D2-2</strain>
    </source>
</reference>
<organism evidence="1 2">
    <name type="scientific">SAR86 cluster bacterium</name>
    <dbReference type="NCBI Taxonomy" id="2030880"/>
    <lineage>
        <taxon>Bacteria</taxon>
        <taxon>Pseudomonadati</taxon>
        <taxon>Pseudomonadota</taxon>
        <taxon>Gammaproteobacteria</taxon>
        <taxon>SAR86 cluster</taxon>
    </lineage>
</organism>
<dbReference type="Proteomes" id="UP001056381">
    <property type="component" value="Chromosome"/>
</dbReference>
<dbReference type="EMBL" id="CP097966">
    <property type="protein sequence ID" value="URQ62842.1"/>
    <property type="molecule type" value="Genomic_DNA"/>
</dbReference>
<proteinExistence type="predicted"/>
<sequence>MDKILNETFYKVFLIVCLVPAVILIGKAFLLVSPVIFWILSYMAFKKGSQKEAIMWLIFAVLGLILAFVI</sequence>